<protein>
    <submittedName>
        <fullName evidence="1">Uncharacterized protein</fullName>
    </submittedName>
</protein>
<dbReference type="Proteomes" id="UP000323225">
    <property type="component" value="Unassembled WGS sequence"/>
</dbReference>
<dbReference type="AlphaFoldDB" id="A0A5Q6PHV9"/>
<accession>A0A5Q6PHV9</accession>
<comment type="caution">
    <text evidence="1">The sequence shown here is derived from an EMBL/GenBank/DDBJ whole genome shotgun (WGS) entry which is preliminary data.</text>
</comment>
<dbReference type="EMBL" id="VUAA01000012">
    <property type="protein sequence ID" value="KAA1254477.1"/>
    <property type="molecule type" value="Genomic_DNA"/>
</dbReference>
<proteinExistence type="predicted"/>
<organism evidence="1 2">
    <name type="scientific">Vibrio cholerae</name>
    <dbReference type="NCBI Taxonomy" id="666"/>
    <lineage>
        <taxon>Bacteria</taxon>
        <taxon>Pseudomonadati</taxon>
        <taxon>Pseudomonadota</taxon>
        <taxon>Gammaproteobacteria</taxon>
        <taxon>Vibrionales</taxon>
        <taxon>Vibrionaceae</taxon>
        <taxon>Vibrio</taxon>
    </lineage>
</organism>
<gene>
    <name evidence="1" type="ORF">F0M16_12455</name>
</gene>
<evidence type="ECO:0000313" key="2">
    <source>
        <dbReference type="Proteomes" id="UP000323225"/>
    </source>
</evidence>
<name>A0A5Q6PHV9_VIBCL</name>
<evidence type="ECO:0000313" key="1">
    <source>
        <dbReference type="EMBL" id="KAA1254477.1"/>
    </source>
</evidence>
<sequence length="85" mass="9555">MPHSKVNVPSSKSSIWAIDLLPVRVCNTSTPQRIKMKKAVHTAFFNASTYPRLNNKARPLFGGRHRLAHHFKQFASPHLLIALGI</sequence>
<reference evidence="1 2" key="1">
    <citation type="submission" date="2019-09" db="EMBL/GenBank/DDBJ databases">
        <authorList>
            <person name="Kritzky A."/>
            <person name="Schelkanova E.Y."/>
            <person name="Alkhova Z.V."/>
            <person name="Smirnova N.I."/>
        </authorList>
    </citation>
    <scope>NUCLEOTIDE SEQUENCE [LARGE SCALE GENOMIC DNA]</scope>
    <source>
        <strain evidence="1 2">M1526</strain>
    </source>
</reference>